<dbReference type="STRING" id="283909.R7TKC1"/>
<dbReference type="GO" id="GO:0050650">
    <property type="term" value="P:chondroitin sulfate proteoglycan biosynthetic process"/>
    <property type="evidence" value="ECO:0007669"/>
    <property type="project" value="TreeGrafter"/>
</dbReference>
<feature type="transmembrane region" description="Helical" evidence="21">
    <location>
        <begin position="1113"/>
        <end position="1130"/>
    </location>
</feature>
<evidence type="ECO:0000313" key="24">
    <source>
        <dbReference type="Proteomes" id="UP000014760"/>
    </source>
</evidence>
<evidence type="ECO:0000256" key="15">
    <source>
        <dbReference type="ARBA" id="ARBA00023136"/>
    </source>
</evidence>
<dbReference type="GO" id="GO:0030158">
    <property type="term" value="F:protein xylosyltransferase activity"/>
    <property type="evidence" value="ECO:0007669"/>
    <property type="project" value="UniProtKB-EC"/>
</dbReference>
<dbReference type="GO" id="GO:0005789">
    <property type="term" value="C:endoplasmic reticulum membrane"/>
    <property type="evidence" value="ECO:0007669"/>
    <property type="project" value="UniProtKB-SubCell"/>
</dbReference>
<comment type="catalytic activity">
    <reaction evidence="19">
        <text>UDP-alpha-D-xylose + L-seryl-[protein] = 3-O-(beta-D-xylosyl)-L-seryl-[protein] + UDP + H(+)</text>
        <dbReference type="Rhea" id="RHEA:50192"/>
        <dbReference type="Rhea" id="RHEA-COMP:9863"/>
        <dbReference type="Rhea" id="RHEA-COMP:12567"/>
        <dbReference type="ChEBI" id="CHEBI:15378"/>
        <dbReference type="ChEBI" id="CHEBI:29999"/>
        <dbReference type="ChEBI" id="CHEBI:57632"/>
        <dbReference type="ChEBI" id="CHEBI:58223"/>
        <dbReference type="ChEBI" id="CHEBI:132085"/>
        <dbReference type="EC" id="2.4.2.26"/>
    </reaction>
</comment>
<dbReference type="UniPathway" id="UPA00755"/>
<evidence type="ECO:0000256" key="7">
    <source>
        <dbReference type="ARBA" id="ARBA00022676"/>
    </source>
</evidence>
<evidence type="ECO:0000256" key="4">
    <source>
        <dbReference type="ARBA" id="ARBA00005093"/>
    </source>
</evidence>
<feature type="region of interest" description="Disordered" evidence="20">
    <location>
        <begin position="128"/>
        <end position="180"/>
    </location>
</feature>
<dbReference type="GO" id="GO:0015012">
    <property type="term" value="P:heparan sulfate proteoglycan biosynthetic process"/>
    <property type="evidence" value="ECO:0007669"/>
    <property type="project" value="UniProtKB-UniPathway"/>
</dbReference>
<evidence type="ECO:0000256" key="20">
    <source>
        <dbReference type="SAM" id="MobiDB-lite"/>
    </source>
</evidence>
<keyword evidence="12" id="KW-0735">Signal-anchor</keyword>
<keyword evidence="14" id="KW-0333">Golgi apparatus</keyword>
<keyword evidence="17" id="KW-0325">Glycoprotein</keyword>
<comment type="pathway">
    <text evidence="4">Glycan metabolism; heparan sulfate biosynthesis.</text>
</comment>
<feature type="transmembrane region" description="Helical" evidence="21">
    <location>
        <begin position="1071"/>
        <end position="1092"/>
    </location>
</feature>
<evidence type="ECO:0000256" key="9">
    <source>
        <dbReference type="ARBA" id="ARBA00022692"/>
    </source>
</evidence>
<keyword evidence="10" id="KW-0479">Metal-binding</keyword>
<dbReference type="PANTHER" id="PTHR46025">
    <property type="entry name" value="XYLOSYLTRANSFERASE OXT"/>
    <property type="match status" value="1"/>
</dbReference>
<sequence>MAEHSEKPDEIIWEEMKTKLIEAHLNVRLSYYQDTPIGSSISANYSVPEHDPWTSIECPKNYFIAAISYTFNQTAILGRWRPIFLWTKETSTNLSIEEALVRLKNDRTMDLPASTRDEEMLMRMIEQSMKRGEPEEEENEDQKWNMENVGNIGRRQESKKQDKKEDKEEEGSPQGQFLDYRPSKIASRDHFLSPSKPRQDWEDVLKSARDNYERRQRNQSLDIQVAESDFGPCPTLLMCLGYQACVFHLSTEFCRGDPVPLFRKQLDMNVVCEQDAAFPTEQAPHGAEKLYEEVVYLKYDSKLEIPLRQYESTQIHPVINKESEIFDLKCPDVSHANQLGYRGNCSVTSKDSETISKELWFKLAKMNCSKCREHAMQTYCSYQFNSQGECIPPWAQYYDESEAHNRWSEATLPEPEPHPEFINHEKLIQDEDAAVIPARLGFLVLMHQSAPAVVQLLDSIYSPLNHYVVHIDNRKDEVREEMKELLGYLNADNIHIIPQEQSFTTSWGSYWILRAILQGMKHLMKVGIWDHAMVISGSDLPVRSVKDMMHSLAPYRGHSFFALYPDDVAKFEDEGGPSANRLWFSCDGFTHSLGNRNKSQHLDTEIYGMSTWAAFAREFVDAILNGSRPSTFDKLQWFMQTTFIPEEGYFSTLARSDPYFKTRTHHWSIFTSKGYYGENIDGLCRHTLHADSCGQGPSVIHSDDIQRIQDHAHQTFFSRKYSMDTEDVARKRVLRQTANDEYGHYVQDHLPEALVNKFVAATFDALSSKYDREFQMLDIRDLRPLPRLLDSDSCCYMLRRANFHKLHEFYYFVELLVADPSSNTFTARSLQAPKQPLRHRCFDIGDIRMIYLSTSPADRPIHLAANSLPFDSPSDGISVQIVLTPPNIHRPCSGVETHLTPALLSNQTVNNDTWLVLSVDVKIYNPREDLACQRRNYTIRHPIAKLDRPSKEYFISNLQVQCIIRQEGYWTVSLSETDKEDAFLYNVTLLVAKPRKSHSEANFFPTDSFSQHWSVESVAILDGAKENAFYNGGEMTDLDSLFKAVGSQRDIDAYHENNATHSDQPPIKQELVSACPNLIWPTLFGIIMLDVFQPELVSLLRTLKNRVFNKAKIRFYFLFVMCALVLQIVLDSLPSQYDI</sequence>
<evidence type="ECO:0000256" key="17">
    <source>
        <dbReference type="ARBA" id="ARBA00023180"/>
    </source>
</evidence>
<keyword evidence="24" id="KW-1185">Reference proteome</keyword>
<dbReference type="HOGENOM" id="CLU_302326_0_0_1"/>
<evidence type="ECO:0000256" key="6">
    <source>
        <dbReference type="ARBA" id="ARBA00011972"/>
    </source>
</evidence>
<dbReference type="OrthoDB" id="6285875at2759"/>
<dbReference type="GO" id="GO:0000139">
    <property type="term" value="C:Golgi membrane"/>
    <property type="evidence" value="ECO:0007669"/>
    <property type="project" value="UniProtKB-SubCell"/>
</dbReference>
<gene>
    <name evidence="22" type="ORF">CAPTEDRAFT_218839</name>
</gene>
<evidence type="ECO:0000256" key="5">
    <source>
        <dbReference type="ARBA" id="ARBA00010195"/>
    </source>
</evidence>
<comment type="subcellular location">
    <subcellularLocation>
        <location evidence="2">Endoplasmic reticulum membrane</location>
        <topology evidence="2">Single-pass type II membrane protein</topology>
    </subcellularLocation>
    <subcellularLocation>
        <location evidence="1">Golgi apparatus membrane</location>
        <topology evidence="1">Single-pass type II membrane protein</topology>
    </subcellularLocation>
</comment>
<dbReference type="AlphaFoldDB" id="R7TKC1"/>
<dbReference type="InterPro" id="IPR043538">
    <property type="entry name" value="XYLT"/>
</dbReference>
<reference evidence="24" key="1">
    <citation type="submission" date="2012-12" db="EMBL/GenBank/DDBJ databases">
        <authorList>
            <person name="Hellsten U."/>
            <person name="Grimwood J."/>
            <person name="Chapman J.A."/>
            <person name="Shapiro H."/>
            <person name="Aerts A."/>
            <person name="Otillar R.P."/>
            <person name="Terry A.Y."/>
            <person name="Boore J.L."/>
            <person name="Simakov O."/>
            <person name="Marletaz F."/>
            <person name="Cho S.-J."/>
            <person name="Edsinger-Gonzales E."/>
            <person name="Havlak P."/>
            <person name="Kuo D.-H."/>
            <person name="Larsson T."/>
            <person name="Lv J."/>
            <person name="Arendt D."/>
            <person name="Savage R."/>
            <person name="Osoegawa K."/>
            <person name="de Jong P."/>
            <person name="Lindberg D.R."/>
            <person name="Seaver E.C."/>
            <person name="Weisblat D.A."/>
            <person name="Putnam N.H."/>
            <person name="Grigoriev I.V."/>
            <person name="Rokhsar D.S."/>
        </authorList>
    </citation>
    <scope>NUCLEOTIDE SEQUENCE</scope>
    <source>
        <strain evidence="24">I ESC-2004</strain>
    </source>
</reference>
<keyword evidence="9 21" id="KW-0812">Transmembrane</keyword>
<evidence type="ECO:0000256" key="11">
    <source>
        <dbReference type="ARBA" id="ARBA00022824"/>
    </source>
</evidence>
<organism evidence="22">
    <name type="scientific">Capitella teleta</name>
    <name type="common">Polychaete worm</name>
    <dbReference type="NCBI Taxonomy" id="283909"/>
    <lineage>
        <taxon>Eukaryota</taxon>
        <taxon>Metazoa</taxon>
        <taxon>Spiralia</taxon>
        <taxon>Lophotrochozoa</taxon>
        <taxon>Annelida</taxon>
        <taxon>Polychaeta</taxon>
        <taxon>Sedentaria</taxon>
        <taxon>Scolecida</taxon>
        <taxon>Capitellidae</taxon>
        <taxon>Capitella</taxon>
    </lineage>
</organism>
<evidence type="ECO:0000256" key="1">
    <source>
        <dbReference type="ARBA" id="ARBA00004323"/>
    </source>
</evidence>
<dbReference type="OMA" id="RATHITT"/>
<evidence type="ECO:0000256" key="10">
    <source>
        <dbReference type="ARBA" id="ARBA00022723"/>
    </source>
</evidence>
<dbReference type="EMBL" id="KB309561">
    <property type="protein sequence ID" value="ELT93932.1"/>
    <property type="molecule type" value="Genomic_DNA"/>
</dbReference>
<comment type="pathway">
    <text evidence="3">Glycan metabolism; chondroitin sulfate biosynthesis.</text>
</comment>
<dbReference type="EMBL" id="AMQN01012504">
    <property type="status" value="NOT_ANNOTATED_CDS"/>
    <property type="molecule type" value="Genomic_DNA"/>
</dbReference>
<accession>R7TKC1</accession>
<dbReference type="InterPro" id="IPR003406">
    <property type="entry name" value="Glyco_trans_14"/>
</dbReference>
<evidence type="ECO:0000256" key="12">
    <source>
        <dbReference type="ARBA" id="ARBA00022968"/>
    </source>
</evidence>
<keyword evidence="16" id="KW-1015">Disulfide bond</keyword>
<evidence type="ECO:0000256" key="8">
    <source>
        <dbReference type="ARBA" id="ARBA00022679"/>
    </source>
</evidence>
<evidence type="ECO:0000256" key="3">
    <source>
        <dbReference type="ARBA" id="ARBA00004840"/>
    </source>
</evidence>
<evidence type="ECO:0000256" key="16">
    <source>
        <dbReference type="ARBA" id="ARBA00023157"/>
    </source>
</evidence>
<feature type="compositionally biased region" description="Basic and acidic residues" evidence="20">
    <location>
        <begin position="154"/>
        <end position="166"/>
    </location>
</feature>
<keyword evidence="11" id="KW-0256">Endoplasmic reticulum</keyword>
<evidence type="ECO:0000256" key="14">
    <source>
        <dbReference type="ARBA" id="ARBA00023034"/>
    </source>
</evidence>
<keyword evidence="13 21" id="KW-1133">Transmembrane helix</keyword>
<evidence type="ECO:0000313" key="23">
    <source>
        <dbReference type="EnsemblMetazoa" id="CapteP218839"/>
    </source>
</evidence>
<reference evidence="23" key="3">
    <citation type="submission" date="2015-06" db="UniProtKB">
        <authorList>
            <consortium name="EnsemblMetazoa"/>
        </authorList>
    </citation>
    <scope>IDENTIFICATION</scope>
</reference>
<evidence type="ECO:0000256" key="13">
    <source>
        <dbReference type="ARBA" id="ARBA00022989"/>
    </source>
</evidence>
<dbReference type="Proteomes" id="UP000014760">
    <property type="component" value="Unassembled WGS sequence"/>
</dbReference>
<comment type="similarity">
    <text evidence="5">Belongs to the glycosyltransferase 14 family. XylT subfamily.</text>
</comment>
<evidence type="ECO:0000256" key="2">
    <source>
        <dbReference type="ARBA" id="ARBA00004648"/>
    </source>
</evidence>
<dbReference type="PANTHER" id="PTHR46025:SF3">
    <property type="entry name" value="XYLOSYLTRANSFERASE OXT"/>
    <property type="match status" value="1"/>
</dbReference>
<evidence type="ECO:0000313" key="22">
    <source>
        <dbReference type="EMBL" id="ELT93932.1"/>
    </source>
</evidence>
<proteinExistence type="inferred from homology"/>
<keyword evidence="7" id="KW-0328">Glycosyltransferase</keyword>
<evidence type="ECO:0000256" key="21">
    <source>
        <dbReference type="SAM" id="Phobius"/>
    </source>
</evidence>
<reference evidence="22 24" key="2">
    <citation type="journal article" date="2013" name="Nature">
        <title>Insights into bilaterian evolution from three spiralian genomes.</title>
        <authorList>
            <person name="Simakov O."/>
            <person name="Marletaz F."/>
            <person name="Cho S.J."/>
            <person name="Edsinger-Gonzales E."/>
            <person name="Havlak P."/>
            <person name="Hellsten U."/>
            <person name="Kuo D.H."/>
            <person name="Larsson T."/>
            <person name="Lv J."/>
            <person name="Arendt D."/>
            <person name="Savage R."/>
            <person name="Osoegawa K."/>
            <person name="de Jong P."/>
            <person name="Grimwood J."/>
            <person name="Chapman J.A."/>
            <person name="Shapiro H."/>
            <person name="Aerts A."/>
            <person name="Otillar R.P."/>
            <person name="Terry A.Y."/>
            <person name="Boore J.L."/>
            <person name="Grigoriev I.V."/>
            <person name="Lindberg D.R."/>
            <person name="Seaver E.C."/>
            <person name="Weisblat D.A."/>
            <person name="Putnam N.H."/>
            <person name="Rokhsar D.S."/>
        </authorList>
    </citation>
    <scope>NUCLEOTIDE SEQUENCE</scope>
    <source>
        <strain evidence="22 24">I ESC-2004</strain>
    </source>
</reference>
<dbReference type="EnsemblMetazoa" id="CapteT218839">
    <property type="protein sequence ID" value="CapteP218839"/>
    <property type="gene ID" value="CapteG218839"/>
</dbReference>
<dbReference type="UniPathway" id="UPA00756"/>
<name>R7TKC1_CAPTE</name>
<evidence type="ECO:0000256" key="18">
    <source>
        <dbReference type="ARBA" id="ARBA00042865"/>
    </source>
</evidence>
<dbReference type="GO" id="GO:0046872">
    <property type="term" value="F:metal ion binding"/>
    <property type="evidence" value="ECO:0007669"/>
    <property type="project" value="UniProtKB-KW"/>
</dbReference>
<keyword evidence="15 21" id="KW-0472">Membrane</keyword>
<evidence type="ECO:0000256" key="19">
    <source>
        <dbReference type="ARBA" id="ARBA00047847"/>
    </source>
</evidence>
<dbReference type="Pfam" id="PF02485">
    <property type="entry name" value="Branch"/>
    <property type="match status" value="1"/>
</dbReference>
<keyword evidence="8" id="KW-0808">Transferase</keyword>
<protein>
    <recommendedName>
        <fullName evidence="6">protein xylosyltransferase</fullName>
        <ecNumber evidence="6">2.4.2.26</ecNumber>
    </recommendedName>
    <alternativeName>
        <fullName evidence="18">Peptide O-xylosyltransferase</fullName>
    </alternativeName>
</protein>
<dbReference type="EC" id="2.4.2.26" evidence="6"/>